<feature type="domain" description="Fibronectin type-III" evidence="2">
    <location>
        <begin position="212"/>
        <end position="314"/>
    </location>
</feature>
<sequence>MFALAPSKAGVLAATGNRAALYRLERPGGATQILAAPQGQVTALAVGRDGRVFAATSNPAALWRLGPERAERGDLISPTLDARRIARFGRIRWRGEGGGRVVLETRSGNTDPPDTTWSPWRGGPVPADGARVQSPPARYLQWKLALQGGQPRIESVEVAWREQNLPPVVEDLVVAPQGQGFREGEMTPRSESVTQNLPGGQKVEYSLQQAASPRALRDLPMWARGLRTVQWRASDPNGDALRYEVHVRRVDEGAWIKVGDDIESTSFSWDTGALPDGRYRLRVTASDAAGNPLGEERTTEAFSEPFTVDNTPPRVTSFTARGEAGAVTIDGRAEDDTSPLSRIEVAIDDQDWRTVTPEGGLADDRSLSFRARVPKVESGDHTVSVRAVDLSGNTATRAIRVTVPAGR</sequence>
<dbReference type="CDD" id="cd00063">
    <property type="entry name" value="FN3"/>
    <property type="match status" value="1"/>
</dbReference>
<dbReference type="SUPFAM" id="SSF63829">
    <property type="entry name" value="Calcium-dependent phosphotriesterase"/>
    <property type="match status" value="1"/>
</dbReference>
<reference evidence="3 4" key="1">
    <citation type="journal article" date="2019" name="Nat. Microbiol.">
        <title>Mediterranean grassland soil C-N compound turnover is dependent on rainfall and depth, and is mediated by genomically divergent microorganisms.</title>
        <authorList>
            <person name="Diamond S."/>
            <person name="Andeer P.F."/>
            <person name="Li Z."/>
            <person name="Crits-Christoph A."/>
            <person name="Burstein D."/>
            <person name="Anantharaman K."/>
            <person name="Lane K.R."/>
            <person name="Thomas B.C."/>
            <person name="Pan C."/>
            <person name="Northen T.R."/>
            <person name="Banfield J.F."/>
        </authorList>
    </citation>
    <scope>NUCLEOTIDE SEQUENCE [LARGE SCALE GENOMIC DNA]</scope>
    <source>
        <strain evidence="3">WS_2</strain>
    </source>
</reference>
<evidence type="ECO:0000313" key="3">
    <source>
        <dbReference type="EMBL" id="TMQ53731.1"/>
    </source>
</evidence>
<accession>A0A538SQT3</accession>
<dbReference type="Gene3D" id="2.60.40.650">
    <property type="match status" value="1"/>
</dbReference>
<dbReference type="Gene3D" id="2.60.40.10">
    <property type="entry name" value="Immunoglobulins"/>
    <property type="match status" value="1"/>
</dbReference>
<proteinExistence type="predicted"/>
<feature type="compositionally biased region" description="Polar residues" evidence="1">
    <location>
        <begin position="106"/>
        <end position="118"/>
    </location>
</feature>
<gene>
    <name evidence="3" type="ORF">E6K72_08185</name>
</gene>
<dbReference type="EMBL" id="VBOS01000291">
    <property type="protein sequence ID" value="TMQ53731.1"/>
    <property type="molecule type" value="Genomic_DNA"/>
</dbReference>
<dbReference type="InterPro" id="IPR036116">
    <property type="entry name" value="FN3_sf"/>
</dbReference>
<feature type="region of interest" description="Disordered" evidence="1">
    <location>
        <begin position="102"/>
        <end position="132"/>
    </location>
</feature>
<dbReference type="SUPFAM" id="SSF49265">
    <property type="entry name" value="Fibronectin type III"/>
    <property type="match status" value="1"/>
</dbReference>
<organism evidence="3 4">
    <name type="scientific">Eiseniibacteriota bacterium</name>
    <dbReference type="NCBI Taxonomy" id="2212470"/>
    <lineage>
        <taxon>Bacteria</taxon>
        <taxon>Candidatus Eiseniibacteriota</taxon>
    </lineage>
</organism>
<comment type="caution">
    <text evidence="3">The sequence shown here is derived from an EMBL/GenBank/DDBJ whole genome shotgun (WGS) entry which is preliminary data.</text>
</comment>
<protein>
    <recommendedName>
        <fullName evidence="2">Fibronectin type-III domain-containing protein</fullName>
    </recommendedName>
</protein>
<dbReference type="PROSITE" id="PS50853">
    <property type="entry name" value="FN3"/>
    <property type="match status" value="1"/>
</dbReference>
<dbReference type="Proteomes" id="UP000317716">
    <property type="component" value="Unassembled WGS sequence"/>
</dbReference>
<dbReference type="AlphaFoldDB" id="A0A538SQT3"/>
<dbReference type="SUPFAM" id="SSF81296">
    <property type="entry name" value="E set domains"/>
    <property type="match status" value="1"/>
</dbReference>
<evidence type="ECO:0000313" key="4">
    <source>
        <dbReference type="Proteomes" id="UP000317716"/>
    </source>
</evidence>
<dbReference type="InterPro" id="IPR013783">
    <property type="entry name" value="Ig-like_fold"/>
</dbReference>
<name>A0A538SQT3_UNCEI</name>
<evidence type="ECO:0000259" key="2">
    <source>
        <dbReference type="PROSITE" id="PS50853"/>
    </source>
</evidence>
<dbReference type="InterPro" id="IPR014756">
    <property type="entry name" value="Ig_E-set"/>
</dbReference>
<evidence type="ECO:0000256" key="1">
    <source>
        <dbReference type="SAM" id="MobiDB-lite"/>
    </source>
</evidence>
<dbReference type="InterPro" id="IPR003961">
    <property type="entry name" value="FN3_dom"/>
</dbReference>